<sequence length="125" mass="13183">MRFASVLPATLALFLAANGALAAPGEEGRTPGEQVAAAVELVAARSEAGAEPLEKRQCNANGCRCDSRGRQFRSCGNCVWTDTGSWVITAKRDLTHVYECAPDGGCCDYGFANDCGGTDARCYLQ</sequence>
<keyword evidence="3" id="KW-1185">Reference proteome</keyword>
<dbReference type="EMBL" id="MU853378">
    <property type="protein sequence ID" value="KAK4107235.1"/>
    <property type="molecule type" value="Genomic_DNA"/>
</dbReference>
<gene>
    <name evidence="2" type="ORF">N656DRAFT_785528</name>
</gene>
<comment type="caution">
    <text evidence="2">The sequence shown here is derived from an EMBL/GenBank/DDBJ whole genome shotgun (WGS) entry which is preliminary data.</text>
</comment>
<protein>
    <submittedName>
        <fullName evidence="2">Uncharacterized protein</fullName>
    </submittedName>
</protein>
<evidence type="ECO:0000313" key="2">
    <source>
        <dbReference type="EMBL" id="KAK4107235.1"/>
    </source>
</evidence>
<keyword evidence="1" id="KW-0732">Signal</keyword>
<dbReference type="RefSeq" id="XP_064664805.1">
    <property type="nucleotide sequence ID" value="XM_064816413.1"/>
</dbReference>
<dbReference type="GeneID" id="89940538"/>
<proteinExistence type="predicted"/>
<reference evidence="2" key="1">
    <citation type="journal article" date="2023" name="Mol. Phylogenet. Evol.">
        <title>Genome-scale phylogeny and comparative genomics of the fungal order Sordariales.</title>
        <authorList>
            <person name="Hensen N."/>
            <person name="Bonometti L."/>
            <person name="Westerberg I."/>
            <person name="Brannstrom I.O."/>
            <person name="Guillou S."/>
            <person name="Cros-Aarteil S."/>
            <person name="Calhoun S."/>
            <person name="Haridas S."/>
            <person name="Kuo A."/>
            <person name="Mondo S."/>
            <person name="Pangilinan J."/>
            <person name="Riley R."/>
            <person name="LaButti K."/>
            <person name="Andreopoulos B."/>
            <person name="Lipzen A."/>
            <person name="Chen C."/>
            <person name="Yan M."/>
            <person name="Daum C."/>
            <person name="Ng V."/>
            <person name="Clum A."/>
            <person name="Steindorff A."/>
            <person name="Ohm R.A."/>
            <person name="Martin F."/>
            <person name="Silar P."/>
            <person name="Natvig D.O."/>
            <person name="Lalanne C."/>
            <person name="Gautier V."/>
            <person name="Ament-Velasquez S.L."/>
            <person name="Kruys A."/>
            <person name="Hutchinson M.I."/>
            <person name="Powell A.J."/>
            <person name="Barry K."/>
            <person name="Miller A.N."/>
            <person name="Grigoriev I.V."/>
            <person name="Debuchy R."/>
            <person name="Gladieux P."/>
            <person name="Hiltunen Thoren M."/>
            <person name="Johannesson H."/>
        </authorList>
    </citation>
    <scope>NUCLEOTIDE SEQUENCE</scope>
    <source>
        <strain evidence="2">CBS 508.74</strain>
    </source>
</reference>
<evidence type="ECO:0000256" key="1">
    <source>
        <dbReference type="SAM" id="SignalP"/>
    </source>
</evidence>
<evidence type="ECO:0000313" key="3">
    <source>
        <dbReference type="Proteomes" id="UP001302812"/>
    </source>
</evidence>
<name>A0AAN6QBN2_9PEZI</name>
<reference evidence="2" key="2">
    <citation type="submission" date="2023-05" db="EMBL/GenBank/DDBJ databases">
        <authorList>
            <consortium name="Lawrence Berkeley National Laboratory"/>
            <person name="Steindorff A."/>
            <person name="Hensen N."/>
            <person name="Bonometti L."/>
            <person name="Westerberg I."/>
            <person name="Brannstrom I.O."/>
            <person name="Guillou S."/>
            <person name="Cros-Aarteil S."/>
            <person name="Calhoun S."/>
            <person name="Haridas S."/>
            <person name="Kuo A."/>
            <person name="Mondo S."/>
            <person name="Pangilinan J."/>
            <person name="Riley R."/>
            <person name="Labutti K."/>
            <person name="Andreopoulos B."/>
            <person name="Lipzen A."/>
            <person name="Chen C."/>
            <person name="Yanf M."/>
            <person name="Daum C."/>
            <person name="Ng V."/>
            <person name="Clum A."/>
            <person name="Ohm R."/>
            <person name="Martin F."/>
            <person name="Silar P."/>
            <person name="Natvig D."/>
            <person name="Lalanne C."/>
            <person name="Gautier V."/>
            <person name="Ament-Velasquez S.L."/>
            <person name="Kruys A."/>
            <person name="Hutchinson M.I."/>
            <person name="Powell A.J."/>
            <person name="Barry K."/>
            <person name="Miller A.N."/>
            <person name="Grigoriev I.V."/>
            <person name="Debuchy R."/>
            <person name="Gladieux P."/>
            <person name="Thoren M.H."/>
            <person name="Johannesson H."/>
        </authorList>
    </citation>
    <scope>NUCLEOTIDE SEQUENCE</scope>
    <source>
        <strain evidence="2">CBS 508.74</strain>
    </source>
</reference>
<accession>A0AAN6QBN2</accession>
<dbReference type="Proteomes" id="UP001302812">
    <property type="component" value="Unassembled WGS sequence"/>
</dbReference>
<feature type="chain" id="PRO_5042832820" evidence="1">
    <location>
        <begin position="23"/>
        <end position="125"/>
    </location>
</feature>
<organism evidence="2 3">
    <name type="scientific">Canariomyces notabilis</name>
    <dbReference type="NCBI Taxonomy" id="2074819"/>
    <lineage>
        <taxon>Eukaryota</taxon>
        <taxon>Fungi</taxon>
        <taxon>Dikarya</taxon>
        <taxon>Ascomycota</taxon>
        <taxon>Pezizomycotina</taxon>
        <taxon>Sordariomycetes</taxon>
        <taxon>Sordariomycetidae</taxon>
        <taxon>Sordariales</taxon>
        <taxon>Chaetomiaceae</taxon>
        <taxon>Canariomyces</taxon>
    </lineage>
</organism>
<feature type="signal peptide" evidence="1">
    <location>
        <begin position="1"/>
        <end position="22"/>
    </location>
</feature>
<dbReference type="AlphaFoldDB" id="A0AAN6QBN2"/>